<dbReference type="InterPro" id="IPR058348">
    <property type="entry name" value="DUF8035"/>
</dbReference>
<feature type="compositionally biased region" description="Basic and acidic residues" evidence="1">
    <location>
        <begin position="108"/>
        <end position="120"/>
    </location>
</feature>
<dbReference type="EMBL" id="MU853332">
    <property type="protein sequence ID" value="KAK4117697.1"/>
    <property type="molecule type" value="Genomic_DNA"/>
</dbReference>
<feature type="domain" description="DUF8035" evidence="2">
    <location>
        <begin position="416"/>
        <end position="469"/>
    </location>
</feature>
<dbReference type="AlphaFoldDB" id="A0AAN6YXT2"/>
<dbReference type="GeneID" id="89941366"/>
<organism evidence="3 4">
    <name type="scientific">Canariomyces notabilis</name>
    <dbReference type="NCBI Taxonomy" id="2074819"/>
    <lineage>
        <taxon>Eukaryota</taxon>
        <taxon>Fungi</taxon>
        <taxon>Dikarya</taxon>
        <taxon>Ascomycota</taxon>
        <taxon>Pezizomycotina</taxon>
        <taxon>Sordariomycetes</taxon>
        <taxon>Sordariomycetidae</taxon>
        <taxon>Sordariales</taxon>
        <taxon>Chaetomiaceae</taxon>
        <taxon>Canariomyces</taxon>
    </lineage>
</organism>
<evidence type="ECO:0000259" key="2">
    <source>
        <dbReference type="Pfam" id="PF26118"/>
    </source>
</evidence>
<sequence length="528" mass="62525">MSRSRVDFGESEYIRDIPRRAPVREYDELDVRVRERSRERVPAFMREENRRPEPGPLVLRQREVETVERPRQRSPSPIRYRERIVERARSVSPSRRFEEDVRIRKVVREPSRGPGPERIRFIQPSRSRSRSRSSEREHIRIVERKEERIPAPPSPPPPPKVIKGPTIEREVITHYRDIDHGMVVARPPSPPPPVRHRDTEIDIVTSRGDTEIDIRRNHHSHSRGRSISRERVSRRPRWEDDVLVESDRKHLHVDIERRRSTSRGRRAHSAAPPTTHYDDEAREIMYQVTARGKMGEAKNGITQDWALIDVPPGTERVIMDGAGGAAAEVTWTKYSGARRAKFIPDRDEKSSVVSSSTSVTDVRGRERDQDRRLSVQIIDKDGRGKDREVEIEKVTDRRVTVRSGSIPPTPHRRNDSMWTEIPRDMVTREAIDELGYEFEETERYYYIVDYLTPDDVQRLVDLSDRIRAARKERAREIQWEREWRDDVQHRNHHHHHRHRYSVDHFDDERVVEHEIIYDSRHPGKLYRH</sequence>
<gene>
    <name evidence="3" type="ORF">N656DRAFT_794138</name>
</gene>
<evidence type="ECO:0000313" key="3">
    <source>
        <dbReference type="EMBL" id="KAK4117697.1"/>
    </source>
</evidence>
<reference evidence="3" key="1">
    <citation type="journal article" date="2023" name="Mol. Phylogenet. Evol.">
        <title>Genome-scale phylogeny and comparative genomics of the fungal order Sordariales.</title>
        <authorList>
            <person name="Hensen N."/>
            <person name="Bonometti L."/>
            <person name="Westerberg I."/>
            <person name="Brannstrom I.O."/>
            <person name="Guillou S."/>
            <person name="Cros-Aarteil S."/>
            <person name="Calhoun S."/>
            <person name="Haridas S."/>
            <person name="Kuo A."/>
            <person name="Mondo S."/>
            <person name="Pangilinan J."/>
            <person name="Riley R."/>
            <person name="LaButti K."/>
            <person name="Andreopoulos B."/>
            <person name="Lipzen A."/>
            <person name="Chen C."/>
            <person name="Yan M."/>
            <person name="Daum C."/>
            <person name="Ng V."/>
            <person name="Clum A."/>
            <person name="Steindorff A."/>
            <person name="Ohm R.A."/>
            <person name="Martin F."/>
            <person name="Silar P."/>
            <person name="Natvig D.O."/>
            <person name="Lalanne C."/>
            <person name="Gautier V."/>
            <person name="Ament-Velasquez S.L."/>
            <person name="Kruys A."/>
            <person name="Hutchinson M.I."/>
            <person name="Powell A.J."/>
            <person name="Barry K."/>
            <person name="Miller A.N."/>
            <person name="Grigoriev I.V."/>
            <person name="Debuchy R."/>
            <person name="Gladieux P."/>
            <person name="Hiltunen Thoren M."/>
            <person name="Johannesson H."/>
        </authorList>
    </citation>
    <scope>NUCLEOTIDE SEQUENCE</scope>
    <source>
        <strain evidence="3">CBS 508.74</strain>
    </source>
</reference>
<feature type="region of interest" description="Disordered" evidence="1">
    <location>
        <begin position="108"/>
        <end position="164"/>
    </location>
</feature>
<comment type="caution">
    <text evidence="3">The sequence shown here is derived from an EMBL/GenBank/DDBJ whole genome shotgun (WGS) entry which is preliminary data.</text>
</comment>
<feature type="compositionally biased region" description="Pro residues" evidence="1">
    <location>
        <begin position="150"/>
        <end position="160"/>
    </location>
</feature>
<dbReference type="RefSeq" id="XP_064675267.1">
    <property type="nucleotide sequence ID" value="XM_064817241.1"/>
</dbReference>
<proteinExistence type="predicted"/>
<feature type="compositionally biased region" description="Basic and acidic residues" evidence="1">
    <location>
        <begin position="132"/>
        <end position="149"/>
    </location>
</feature>
<protein>
    <recommendedName>
        <fullName evidence="2">DUF8035 domain-containing protein</fullName>
    </recommendedName>
</protein>
<feature type="compositionally biased region" description="Basic and acidic residues" evidence="1">
    <location>
        <begin position="60"/>
        <end position="71"/>
    </location>
</feature>
<evidence type="ECO:0000313" key="4">
    <source>
        <dbReference type="Proteomes" id="UP001302812"/>
    </source>
</evidence>
<feature type="region of interest" description="Disordered" evidence="1">
    <location>
        <begin position="257"/>
        <end position="278"/>
    </location>
</feature>
<dbReference type="Pfam" id="PF26118">
    <property type="entry name" value="DUF8035"/>
    <property type="match status" value="1"/>
</dbReference>
<dbReference type="Proteomes" id="UP001302812">
    <property type="component" value="Unassembled WGS sequence"/>
</dbReference>
<name>A0AAN6YXT2_9PEZI</name>
<feature type="region of interest" description="Disordered" evidence="1">
    <location>
        <begin position="45"/>
        <end position="78"/>
    </location>
</feature>
<reference evidence="3" key="2">
    <citation type="submission" date="2023-05" db="EMBL/GenBank/DDBJ databases">
        <authorList>
            <consortium name="Lawrence Berkeley National Laboratory"/>
            <person name="Steindorff A."/>
            <person name="Hensen N."/>
            <person name="Bonometti L."/>
            <person name="Westerberg I."/>
            <person name="Brannstrom I.O."/>
            <person name="Guillou S."/>
            <person name="Cros-Aarteil S."/>
            <person name="Calhoun S."/>
            <person name="Haridas S."/>
            <person name="Kuo A."/>
            <person name="Mondo S."/>
            <person name="Pangilinan J."/>
            <person name="Riley R."/>
            <person name="Labutti K."/>
            <person name="Andreopoulos B."/>
            <person name="Lipzen A."/>
            <person name="Chen C."/>
            <person name="Yanf M."/>
            <person name="Daum C."/>
            <person name="Ng V."/>
            <person name="Clum A."/>
            <person name="Ohm R."/>
            <person name="Martin F."/>
            <person name="Silar P."/>
            <person name="Natvig D."/>
            <person name="Lalanne C."/>
            <person name="Gautier V."/>
            <person name="Ament-Velasquez S.L."/>
            <person name="Kruys A."/>
            <person name="Hutchinson M.I."/>
            <person name="Powell A.J."/>
            <person name="Barry K."/>
            <person name="Miller A.N."/>
            <person name="Grigoriev I.V."/>
            <person name="Debuchy R."/>
            <person name="Gladieux P."/>
            <person name="Thoren M.H."/>
            <person name="Johannesson H."/>
        </authorList>
    </citation>
    <scope>NUCLEOTIDE SEQUENCE</scope>
    <source>
        <strain evidence="3">CBS 508.74</strain>
    </source>
</reference>
<keyword evidence="4" id="KW-1185">Reference proteome</keyword>
<accession>A0AAN6YXT2</accession>
<evidence type="ECO:0000256" key="1">
    <source>
        <dbReference type="SAM" id="MobiDB-lite"/>
    </source>
</evidence>